<dbReference type="EMBL" id="MN739063">
    <property type="protein sequence ID" value="QHS86824.1"/>
    <property type="molecule type" value="Genomic_DNA"/>
</dbReference>
<evidence type="ECO:0000256" key="1">
    <source>
        <dbReference type="SAM" id="MobiDB-lite"/>
    </source>
</evidence>
<proteinExistence type="predicted"/>
<sequence length="194" mass="21738">MSYNYITDSHTNAVYKTTSPEGAKLIQQYMNQMGGMFNFESATIEDPPEFVMEERARKEEERETRTRYDDFVAPTEFSRPRPLPDAHPRRPFDWRPSRDEKRLQARGMISGPSTLLQRTPESQLDAGLTKSYAAPQPRVTDAEAAVVQAQDRLAVAKTEVLNAGFALIKAQDALELEGVGGVQELQAAAPRYSS</sequence>
<organism evidence="2">
    <name type="scientific">viral metagenome</name>
    <dbReference type="NCBI Taxonomy" id="1070528"/>
    <lineage>
        <taxon>unclassified sequences</taxon>
        <taxon>metagenomes</taxon>
        <taxon>organismal metagenomes</taxon>
    </lineage>
</organism>
<protein>
    <submittedName>
        <fullName evidence="2">Uncharacterized protein</fullName>
    </submittedName>
</protein>
<reference evidence="2" key="1">
    <citation type="journal article" date="2020" name="Nature">
        <title>Giant virus diversity and host interactions through global metagenomics.</title>
        <authorList>
            <person name="Schulz F."/>
            <person name="Roux S."/>
            <person name="Paez-Espino D."/>
            <person name="Jungbluth S."/>
            <person name="Walsh D.A."/>
            <person name="Denef V.J."/>
            <person name="McMahon K.D."/>
            <person name="Konstantinidis K.T."/>
            <person name="Eloe-Fadrosh E.A."/>
            <person name="Kyrpides N.C."/>
            <person name="Woyke T."/>
        </authorList>
    </citation>
    <scope>NUCLEOTIDE SEQUENCE</scope>
    <source>
        <strain evidence="2">GVMAG-M-3300009422-16</strain>
    </source>
</reference>
<feature type="compositionally biased region" description="Basic and acidic residues" evidence="1">
    <location>
        <begin position="78"/>
        <end position="103"/>
    </location>
</feature>
<accession>A0A6C0B4U1</accession>
<name>A0A6C0B4U1_9ZZZZ</name>
<evidence type="ECO:0000313" key="2">
    <source>
        <dbReference type="EMBL" id="QHS86824.1"/>
    </source>
</evidence>
<feature type="region of interest" description="Disordered" evidence="1">
    <location>
        <begin position="74"/>
        <end position="115"/>
    </location>
</feature>
<dbReference type="AlphaFoldDB" id="A0A6C0B4U1"/>